<dbReference type="Proteomes" id="UP000677244">
    <property type="component" value="Unassembled WGS sequence"/>
</dbReference>
<dbReference type="EMBL" id="JAGHKO010000005">
    <property type="protein sequence ID" value="MBO9202979.1"/>
    <property type="molecule type" value="Genomic_DNA"/>
</dbReference>
<proteinExistence type="predicted"/>
<keyword evidence="2" id="KW-1185">Reference proteome</keyword>
<dbReference type="Pfam" id="PF14135">
    <property type="entry name" value="DUF4302"/>
    <property type="match status" value="1"/>
</dbReference>
<accession>A0ABS3YYH9</accession>
<evidence type="ECO:0000313" key="2">
    <source>
        <dbReference type="Proteomes" id="UP000677244"/>
    </source>
</evidence>
<reference evidence="1 2" key="1">
    <citation type="submission" date="2021-03" db="EMBL/GenBank/DDBJ databases">
        <title>Assistant Professor.</title>
        <authorList>
            <person name="Huq M.A."/>
        </authorList>
    </citation>
    <scope>NUCLEOTIDE SEQUENCE [LARGE SCALE GENOMIC DNA]</scope>
    <source>
        <strain evidence="1 2">MAH-29</strain>
    </source>
</reference>
<gene>
    <name evidence="1" type="ORF">J7I42_21995</name>
</gene>
<name>A0ABS3YYH9_9BACT</name>
<dbReference type="InterPro" id="IPR025396">
    <property type="entry name" value="DUF4302"/>
</dbReference>
<sequence length="437" mass="48865">MKQLLYILAAFLLTTGCKKDDTKIFDETPEERMSARIDELNSALNSSQYGWKASLTTNVKGGYGFYMDFKPAQSILMVGDLNSETASKANTSTYRIKWVMNATLIFDTYNYISMLHDPNPGTYGGNPGAGLQSDVEFEYERINGDSIILRGFKYKNELVLVKVTPEQKDRYLGAAYKDNIETINNYFNGKNYSYINMAGLNNKVQFLFDKSNKTVTFQYTDNNDEVAKVTGKYNFEDVGLIFSGKGIEVNGITFVKAGMENGDFILYAANGDKYVLHQSSVPILLMQNLFAYNGIYKELYIPPNPPTGINSGFNAAYLACATAFGQMKPPRSLVDLRFVLASSNTATLITRNANTTTFTAIATYTYTYVNGIITLTNPSYDGNWAQRSIEYKALQNYFATDAVFKVDYVETNIPNLPLLGGLYKVSDNSSFFYGVLR</sequence>
<dbReference type="PROSITE" id="PS51257">
    <property type="entry name" value="PROKAR_LIPOPROTEIN"/>
    <property type="match status" value="1"/>
</dbReference>
<dbReference type="RefSeq" id="WP_209141036.1">
    <property type="nucleotide sequence ID" value="NZ_JAGHKO010000005.1"/>
</dbReference>
<protein>
    <submittedName>
        <fullName evidence="1">DUF4302 domain-containing protein</fullName>
    </submittedName>
</protein>
<comment type="caution">
    <text evidence="1">The sequence shown here is derived from an EMBL/GenBank/DDBJ whole genome shotgun (WGS) entry which is preliminary data.</text>
</comment>
<evidence type="ECO:0000313" key="1">
    <source>
        <dbReference type="EMBL" id="MBO9202979.1"/>
    </source>
</evidence>
<organism evidence="1 2">
    <name type="scientific">Niastella soli</name>
    <dbReference type="NCBI Taxonomy" id="2821487"/>
    <lineage>
        <taxon>Bacteria</taxon>
        <taxon>Pseudomonadati</taxon>
        <taxon>Bacteroidota</taxon>
        <taxon>Chitinophagia</taxon>
        <taxon>Chitinophagales</taxon>
        <taxon>Chitinophagaceae</taxon>
        <taxon>Niastella</taxon>
    </lineage>
</organism>